<sequence>MAEKSDPNSKLIAENRRARFDYHIESDLEAGIMLLGSEVKSLRKGGSNIAESYASVENGELWLINGYIAPYLQANNWGHEERRRRKLLVSRKELSRLWNATAREGMTIVPLRMYFNERGMVKLKLGIAKGKKLADKRETSAKRDWNRQKARIMKQGHQGN</sequence>
<protein>
    <recommendedName>
        <fullName evidence="3">SsrA-binding protein</fullName>
    </recommendedName>
    <alternativeName>
        <fullName evidence="3">Small protein B</fullName>
    </alternativeName>
</protein>
<proteinExistence type="inferred from homology"/>
<accession>A0ABU0VYN7</accession>
<dbReference type="InterPro" id="IPR020081">
    <property type="entry name" value="SsrA-bd_prot_CS"/>
</dbReference>
<keyword evidence="1 3" id="KW-0963">Cytoplasm</keyword>
<dbReference type="PANTHER" id="PTHR30308">
    <property type="entry name" value="TMRNA-BINDING COMPONENT OF TRANS-TRANSLATION TAGGING COMPLEX"/>
    <property type="match status" value="1"/>
</dbReference>
<evidence type="ECO:0000256" key="1">
    <source>
        <dbReference type="ARBA" id="ARBA00022490"/>
    </source>
</evidence>
<dbReference type="Gene3D" id="2.40.280.10">
    <property type="match status" value="1"/>
</dbReference>
<comment type="function">
    <text evidence="3">Required for rescue of stalled ribosomes mediated by trans-translation. Binds to transfer-messenger RNA (tmRNA), required for stable association of tmRNA with ribosomes. tmRNA and SmpB together mimic tRNA shape, replacing the anticodon stem-loop with SmpB. tmRNA is encoded by the ssrA gene; the 2 termini fold to resemble tRNA(Ala) and it encodes a 'tag peptide', a short internal open reading frame. During trans-translation Ala-aminoacylated tmRNA acts like a tRNA, entering the A-site of stalled ribosomes, displacing the stalled mRNA. The ribosome then switches to translate the ORF on the tmRNA; the nascent peptide is terminated with the 'tag peptide' encoded by the tmRNA and targeted for degradation. The ribosome is freed to recommence translation, which seems to be the essential function of trans-translation.</text>
</comment>
<dbReference type="RefSeq" id="WP_306680567.1">
    <property type="nucleotide sequence ID" value="NZ_JAVDBT010000009.1"/>
</dbReference>
<dbReference type="PROSITE" id="PS01317">
    <property type="entry name" value="SSRP"/>
    <property type="match status" value="1"/>
</dbReference>
<dbReference type="CDD" id="cd09294">
    <property type="entry name" value="SmpB"/>
    <property type="match status" value="1"/>
</dbReference>
<comment type="subcellular location">
    <subcellularLocation>
        <location evidence="3">Cytoplasm</location>
    </subcellularLocation>
    <text evidence="3">The tmRNA-SmpB complex associates with stalled 70S ribosomes.</text>
</comment>
<reference evidence="5 6" key="1">
    <citation type="submission" date="2023-08" db="EMBL/GenBank/DDBJ databases">
        <title>Characterization of two Paracoccaceae strains isolated from Phycosphere and proposal of Xinfangfangia lacusdiani sp. nov.</title>
        <authorList>
            <person name="Deng Y."/>
            <person name="Zhang Y.Q."/>
        </authorList>
    </citation>
    <scope>NUCLEOTIDE SEQUENCE [LARGE SCALE GENOMIC DNA]</scope>
    <source>
        <strain evidence="5 6">CPCC 101601</strain>
    </source>
</reference>
<keyword evidence="6" id="KW-1185">Reference proteome</keyword>
<comment type="caution">
    <text evidence="5">The sequence shown here is derived from an EMBL/GenBank/DDBJ whole genome shotgun (WGS) entry which is preliminary data.</text>
</comment>
<evidence type="ECO:0000256" key="2">
    <source>
        <dbReference type="ARBA" id="ARBA00022884"/>
    </source>
</evidence>
<evidence type="ECO:0000313" key="6">
    <source>
        <dbReference type="Proteomes" id="UP001239680"/>
    </source>
</evidence>
<name>A0ABU0VYN7_9RHOB</name>
<dbReference type="HAMAP" id="MF_00023">
    <property type="entry name" value="SmpB"/>
    <property type="match status" value="1"/>
</dbReference>
<evidence type="ECO:0000313" key="5">
    <source>
        <dbReference type="EMBL" id="MDQ2066856.1"/>
    </source>
</evidence>
<dbReference type="NCBIfam" id="TIGR00086">
    <property type="entry name" value="smpB"/>
    <property type="match status" value="1"/>
</dbReference>
<organism evidence="5 6">
    <name type="scientific">Pseudogemmobacter lacusdianii</name>
    <dbReference type="NCBI Taxonomy" id="3069608"/>
    <lineage>
        <taxon>Bacteria</taxon>
        <taxon>Pseudomonadati</taxon>
        <taxon>Pseudomonadota</taxon>
        <taxon>Alphaproteobacteria</taxon>
        <taxon>Rhodobacterales</taxon>
        <taxon>Paracoccaceae</taxon>
        <taxon>Pseudogemmobacter</taxon>
    </lineage>
</organism>
<comment type="similarity">
    <text evidence="3">Belongs to the SmpB family.</text>
</comment>
<feature type="region of interest" description="Disordered" evidence="4">
    <location>
        <begin position="136"/>
        <end position="160"/>
    </location>
</feature>
<keyword evidence="2 3" id="KW-0694">RNA-binding</keyword>
<dbReference type="NCBIfam" id="NF003843">
    <property type="entry name" value="PRK05422.1"/>
    <property type="match status" value="1"/>
</dbReference>
<dbReference type="PANTHER" id="PTHR30308:SF2">
    <property type="entry name" value="SSRA-BINDING PROTEIN"/>
    <property type="match status" value="1"/>
</dbReference>
<evidence type="ECO:0000256" key="3">
    <source>
        <dbReference type="HAMAP-Rule" id="MF_00023"/>
    </source>
</evidence>
<dbReference type="Proteomes" id="UP001239680">
    <property type="component" value="Unassembled WGS sequence"/>
</dbReference>
<dbReference type="Pfam" id="PF01668">
    <property type="entry name" value="SmpB"/>
    <property type="match status" value="1"/>
</dbReference>
<gene>
    <name evidence="3 5" type="primary">smpB</name>
    <name evidence="5" type="ORF">Q9295_10755</name>
</gene>
<dbReference type="EMBL" id="JAVDBT010000009">
    <property type="protein sequence ID" value="MDQ2066856.1"/>
    <property type="molecule type" value="Genomic_DNA"/>
</dbReference>
<feature type="compositionally biased region" description="Basic and acidic residues" evidence="4">
    <location>
        <begin position="136"/>
        <end position="147"/>
    </location>
</feature>
<dbReference type="InterPro" id="IPR000037">
    <property type="entry name" value="SsrA-bd_prot"/>
</dbReference>
<dbReference type="SUPFAM" id="SSF74982">
    <property type="entry name" value="Small protein B (SmpB)"/>
    <property type="match status" value="1"/>
</dbReference>
<dbReference type="InterPro" id="IPR023620">
    <property type="entry name" value="SmpB"/>
</dbReference>
<evidence type="ECO:0000256" key="4">
    <source>
        <dbReference type="SAM" id="MobiDB-lite"/>
    </source>
</evidence>